<dbReference type="Proteomes" id="UP001172645">
    <property type="component" value="Unassembled WGS sequence"/>
</dbReference>
<organism evidence="1 2">
    <name type="scientific">Rhizobium mayense</name>
    <dbReference type="NCBI Taxonomy" id="1312184"/>
    <lineage>
        <taxon>Bacteria</taxon>
        <taxon>Pseudomonadati</taxon>
        <taxon>Pseudomonadota</taxon>
        <taxon>Alphaproteobacteria</taxon>
        <taxon>Hyphomicrobiales</taxon>
        <taxon>Rhizobiaceae</taxon>
        <taxon>Rhizobium/Agrobacterium group</taxon>
        <taxon>Rhizobium</taxon>
    </lineage>
</organism>
<dbReference type="EMBL" id="JARFYM010000006">
    <property type="protein sequence ID" value="MDL2399253.1"/>
    <property type="molecule type" value="Genomic_DNA"/>
</dbReference>
<accession>A0ABT7JSC5</accession>
<evidence type="ECO:0000313" key="2">
    <source>
        <dbReference type="Proteomes" id="UP001172645"/>
    </source>
</evidence>
<sequence length="190" mass="21359">MIAMQYSFTLPADYDMAIIHRRIRDKGPMLDNFPGLKFKAYLTARKGGGATESRENLYAPFYVWEKDEGLSNFICGPGFVGLTDSFGWPRVRTWVVWRAEISPDIHHARFATREIVQTEPYAPLAEIRERESDAAASDIARGEVLASVAAFEPTSWTRVRFRLRADLPKSILRPGVQAYDVGHLSLPGVG</sequence>
<keyword evidence="2" id="KW-1185">Reference proteome</keyword>
<protein>
    <submittedName>
        <fullName evidence="1">DUF4865 family protein</fullName>
    </submittedName>
</protein>
<name>A0ABT7JSC5_9HYPH</name>
<dbReference type="Pfam" id="PF16157">
    <property type="entry name" value="DUF4865"/>
    <property type="match status" value="1"/>
</dbReference>
<comment type="caution">
    <text evidence="1">The sequence shown here is derived from an EMBL/GenBank/DDBJ whole genome shotgun (WGS) entry which is preliminary data.</text>
</comment>
<dbReference type="InterPro" id="IPR032349">
    <property type="entry name" value="DUF4865"/>
</dbReference>
<gene>
    <name evidence="1" type="ORF">PY649_10135</name>
</gene>
<proteinExistence type="predicted"/>
<dbReference type="RefSeq" id="WP_285868197.1">
    <property type="nucleotide sequence ID" value="NZ_JARFYM010000006.1"/>
</dbReference>
<reference evidence="1" key="1">
    <citation type="submission" date="2023-06" db="EMBL/GenBank/DDBJ databases">
        <title>Phylogenetic Diversity of Rhizobium strains.</title>
        <authorList>
            <person name="Moura F.T."/>
            <person name="Helene L.C.F."/>
            <person name="Hungria M."/>
        </authorList>
    </citation>
    <scope>NUCLEOTIDE SEQUENCE</scope>
    <source>
        <strain evidence="1">CCGE526</strain>
    </source>
</reference>
<evidence type="ECO:0000313" key="1">
    <source>
        <dbReference type="EMBL" id="MDL2399253.1"/>
    </source>
</evidence>